<evidence type="ECO:0000313" key="2">
    <source>
        <dbReference type="EMBL" id="GET39249.1"/>
    </source>
</evidence>
<organism evidence="2 3">
    <name type="scientific">Microseira wollei NIES-4236</name>
    <dbReference type="NCBI Taxonomy" id="2530354"/>
    <lineage>
        <taxon>Bacteria</taxon>
        <taxon>Bacillati</taxon>
        <taxon>Cyanobacteriota</taxon>
        <taxon>Cyanophyceae</taxon>
        <taxon>Oscillatoriophycideae</taxon>
        <taxon>Aerosakkonematales</taxon>
        <taxon>Aerosakkonemataceae</taxon>
        <taxon>Microseira</taxon>
    </lineage>
</organism>
<proteinExistence type="predicted"/>
<keyword evidence="1" id="KW-0732">Signal</keyword>
<dbReference type="Proteomes" id="UP001050975">
    <property type="component" value="Unassembled WGS sequence"/>
</dbReference>
<dbReference type="EMBL" id="BLAY01000061">
    <property type="protein sequence ID" value="GET39249.1"/>
    <property type="molecule type" value="Genomic_DNA"/>
</dbReference>
<comment type="caution">
    <text evidence="2">The sequence shown here is derived from an EMBL/GenBank/DDBJ whole genome shotgun (WGS) entry which is preliminary data.</text>
</comment>
<dbReference type="RefSeq" id="WP_226584420.1">
    <property type="nucleotide sequence ID" value="NZ_BLAY01000061.1"/>
</dbReference>
<evidence type="ECO:0000256" key="1">
    <source>
        <dbReference type="SAM" id="SignalP"/>
    </source>
</evidence>
<accession>A0AAV3WIG2</accession>
<dbReference type="AlphaFoldDB" id="A0AAV3WIG2"/>
<name>A0AAV3WIG2_9CYAN</name>
<sequence>MKKKLNALQASFVLSTLTAFCLGASSASAALLVGNTRGDNVLLFDEQNGQLLGDFIPAFGLFVKRAAKMAAATQTKVYLIRLQSAIRSR</sequence>
<feature type="chain" id="PRO_5043551106" evidence="1">
    <location>
        <begin position="30"/>
        <end position="89"/>
    </location>
</feature>
<reference evidence="2" key="1">
    <citation type="submission" date="2019-10" db="EMBL/GenBank/DDBJ databases">
        <title>Draft genome sequece of Microseira wollei NIES-4236.</title>
        <authorList>
            <person name="Yamaguchi H."/>
            <person name="Suzuki S."/>
            <person name="Kawachi M."/>
        </authorList>
    </citation>
    <scope>NUCLEOTIDE SEQUENCE</scope>
    <source>
        <strain evidence="2">NIES-4236</strain>
    </source>
</reference>
<keyword evidence="3" id="KW-1185">Reference proteome</keyword>
<gene>
    <name evidence="2" type="ORF">MiSe_40130</name>
</gene>
<protein>
    <submittedName>
        <fullName evidence="2">Uncharacterized protein</fullName>
    </submittedName>
</protein>
<feature type="signal peptide" evidence="1">
    <location>
        <begin position="1"/>
        <end position="29"/>
    </location>
</feature>
<evidence type="ECO:0000313" key="3">
    <source>
        <dbReference type="Proteomes" id="UP001050975"/>
    </source>
</evidence>